<dbReference type="AlphaFoldDB" id="A0A1F7I6H2"/>
<evidence type="ECO:0000313" key="2">
    <source>
        <dbReference type="Proteomes" id="UP000179024"/>
    </source>
</evidence>
<name>A0A1F7I6H2_9BACT</name>
<proteinExistence type="predicted"/>
<comment type="caution">
    <text evidence="1">The sequence shown here is derived from an EMBL/GenBank/DDBJ whole genome shotgun (WGS) entry which is preliminary data.</text>
</comment>
<organism evidence="1 2">
    <name type="scientific">Candidatus Roizmanbacteria bacterium RIFCSPHIGHO2_12_FULL_44_10</name>
    <dbReference type="NCBI Taxonomy" id="1802054"/>
    <lineage>
        <taxon>Bacteria</taxon>
        <taxon>Candidatus Roizmaniibacteriota</taxon>
    </lineage>
</organism>
<gene>
    <name evidence="1" type="ORF">A3F34_01670</name>
</gene>
<accession>A0A1F7I6H2</accession>
<sequence length="422" mass="48532">MNLRDAQKLVFKEKPVFSQLYKSYQDQTWLDYARENFPNDSKFVSTSDHHGILCHPFFMNNALLRSHPLLKQKQIISLTCGGISLSNSSYPRGIFFHDRNLQEIRMPFISRHYRHRPVYGHPGISQETFIREMKKVYNYALSKNARKKLLDFMETVLSVDGIWKKQYLSDQFTIINDLLWKIIFRKRGKLVYLEAESFIRELLLEKYLSQKSIAKEIIFDKETRALYLKTFDGVTGAHTGTAKGTHLFWFIDWKKNSRRQLWVVDNHLQTDDKTIIIPLESSAIRDRLQSYELLPSMALCYSILAFVEGYTLGGGFSQIQYLTGMKAAFSALVEPVDTRTDIFTGEYVAIGLGNDKSSVAATLIDILLWGGDNPEVAIDKQLETIAVGESLDLMMPELVHIITGSREKITDLPLAPKTFYVD</sequence>
<dbReference type="EMBL" id="MGAE01000034">
    <property type="protein sequence ID" value="OGK38969.1"/>
    <property type="molecule type" value="Genomic_DNA"/>
</dbReference>
<evidence type="ECO:0000313" key="1">
    <source>
        <dbReference type="EMBL" id="OGK38969.1"/>
    </source>
</evidence>
<reference evidence="1 2" key="1">
    <citation type="journal article" date="2016" name="Nat. Commun.">
        <title>Thousands of microbial genomes shed light on interconnected biogeochemical processes in an aquifer system.</title>
        <authorList>
            <person name="Anantharaman K."/>
            <person name="Brown C.T."/>
            <person name="Hug L.A."/>
            <person name="Sharon I."/>
            <person name="Castelle C.J."/>
            <person name="Probst A.J."/>
            <person name="Thomas B.C."/>
            <person name="Singh A."/>
            <person name="Wilkins M.J."/>
            <person name="Karaoz U."/>
            <person name="Brodie E.L."/>
            <person name="Williams K.H."/>
            <person name="Hubbard S.S."/>
            <person name="Banfield J.F."/>
        </authorList>
    </citation>
    <scope>NUCLEOTIDE SEQUENCE [LARGE SCALE GENOMIC DNA]</scope>
</reference>
<protein>
    <submittedName>
        <fullName evidence="1">Uncharacterized protein</fullName>
    </submittedName>
</protein>
<dbReference type="Proteomes" id="UP000179024">
    <property type="component" value="Unassembled WGS sequence"/>
</dbReference>